<dbReference type="AlphaFoldDB" id="A0A1R1Y7L3"/>
<dbReference type="EMBL" id="LSSN01000633">
    <property type="protein sequence ID" value="OMJ22977.1"/>
    <property type="molecule type" value="Genomic_DNA"/>
</dbReference>
<dbReference type="CDD" id="cd20263">
    <property type="entry name" value="Complex1_LYR_NDUFB9_LYRM3"/>
    <property type="match status" value="1"/>
</dbReference>
<keyword evidence="13" id="KW-0472">Membrane</keyword>
<dbReference type="Pfam" id="PF05347">
    <property type="entry name" value="Complex1_LYR"/>
    <property type="match status" value="1"/>
</dbReference>
<dbReference type="PANTHER" id="PTHR12868">
    <property type="entry name" value="NADH-UBIQUINONE OXIDOREDUCTASE B22 SUBUNIT"/>
    <property type="match status" value="1"/>
</dbReference>
<dbReference type="GO" id="GO:0006120">
    <property type="term" value="P:mitochondrial electron transport, NADH to ubiquinone"/>
    <property type="evidence" value="ECO:0007669"/>
    <property type="project" value="InterPro"/>
</dbReference>
<evidence type="ECO:0000256" key="12">
    <source>
        <dbReference type="ARBA" id="ARBA00023128"/>
    </source>
</evidence>
<evidence type="ECO:0000256" key="5">
    <source>
        <dbReference type="ARBA" id="ARBA00018684"/>
    </source>
</evidence>
<keyword evidence="10" id="KW-0249">Electron transport</keyword>
<keyword evidence="11" id="KW-0007">Acetylation</keyword>
<name>A0A1R1Y7L3_9FUNG</name>
<dbReference type="InterPro" id="IPR045292">
    <property type="entry name" value="Complex1_LYR_NDUFB9_LYRM3"/>
</dbReference>
<evidence type="ECO:0000256" key="8">
    <source>
        <dbReference type="ARBA" id="ARBA00022660"/>
    </source>
</evidence>
<evidence type="ECO:0000256" key="13">
    <source>
        <dbReference type="ARBA" id="ARBA00023136"/>
    </source>
</evidence>
<keyword evidence="17" id="KW-0830">Ubiquinone</keyword>
<dbReference type="InterPro" id="IPR008011">
    <property type="entry name" value="Complex1_LYR_dom"/>
</dbReference>
<keyword evidence="18" id="KW-1185">Reference proteome</keyword>
<evidence type="ECO:0000256" key="10">
    <source>
        <dbReference type="ARBA" id="ARBA00022982"/>
    </source>
</evidence>
<comment type="caution">
    <text evidence="17">The sequence shown here is derived from an EMBL/GenBank/DDBJ whole genome shotgun (WGS) entry which is preliminary data.</text>
</comment>
<feature type="domain" description="Complex 1 LYR protein" evidence="16">
    <location>
        <begin position="9"/>
        <end position="66"/>
    </location>
</feature>
<accession>A0A1R1Y7L3</accession>
<evidence type="ECO:0000256" key="14">
    <source>
        <dbReference type="ARBA" id="ARBA00030192"/>
    </source>
</evidence>
<comment type="similarity">
    <text evidence="3">Belongs to the complex I LYR family.</text>
</comment>
<evidence type="ECO:0000313" key="18">
    <source>
        <dbReference type="Proteomes" id="UP000187283"/>
    </source>
</evidence>
<evidence type="ECO:0000313" key="17">
    <source>
        <dbReference type="EMBL" id="OMJ22977.1"/>
    </source>
</evidence>
<keyword evidence="9" id="KW-0999">Mitochondrion inner membrane</keyword>
<proteinExistence type="inferred from homology"/>
<evidence type="ECO:0000256" key="1">
    <source>
        <dbReference type="ARBA" id="ARBA00002920"/>
    </source>
</evidence>
<dbReference type="Proteomes" id="UP000187283">
    <property type="component" value="Unassembled WGS sequence"/>
</dbReference>
<keyword evidence="8" id="KW-0679">Respiratory chain</keyword>
<evidence type="ECO:0000256" key="6">
    <source>
        <dbReference type="ARBA" id="ARBA00022448"/>
    </source>
</evidence>
<evidence type="ECO:0000256" key="11">
    <source>
        <dbReference type="ARBA" id="ARBA00022990"/>
    </source>
</evidence>
<dbReference type="PANTHER" id="PTHR12868:SF0">
    <property type="entry name" value="NADH DEHYDROGENASE [UBIQUINONE] 1 BETA SUBCOMPLEX SUBUNIT 9"/>
    <property type="match status" value="1"/>
</dbReference>
<dbReference type="InterPro" id="IPR033034">
    <property type="entry name" value="NDUFB9"/>
</dbReference>
<protein>
    <recommendedName>
        <fullName evidence="5">NADH dehydrogenase [ubiquinone] 1 beta subcomplex subunit 9</fullName>
    </recommendedName>
    <alternativeName>
        <fullName evidence="14">Complex I-B22</fullName>
    </alternativeName>
    <alternativeName>
        <fullName evidence="15">NADH-ubiquinone oxidoreductase B22 subunit</fullName>
    </alternativeName>
</protein>
<organism evidence="17 18">
    <name type="scientific">Smittium culicis</name>
    <dbReference type="NCBI Taxonomy" id="133412"/>
    <lineage>
        <taxon>Eukaryota</taxon>
        <taxon>Fungi</taxon>
        <taxon>Fungi incertae sedis</taxon>
        <taxon>Zoopagomycota</taxon>
        <taxon>Kickxellomycotina</taxon>
        <taxon>Harpellomycetes</taxon>
        <taxon>Harpellales</taxon>
        <taxon>Legeriomycetaceae</taxon>
        <taxon>Smittium</taxon>
    </lineage>
</organism>
<keyword evidence="12" id="KW-0496">Mitochondrion</keyword>
<evidence type="ECO:0000256" key="3">
    <source>
        <dbReference type="ARBA" id="ARBA00009508"/>
    </source>
</evidence>
<dbReference type="GO" id="GO:0005743">
    <property type="term" value="C:mitochondrial inner membrane"/>
    <property type="evidence" value="ECO:0007669"/>
    <property type="project" value="UniProtKB-SubCell"/>
</dbReference>
<evidence type="ECO:0000256" key="9">
    <source>
        <dbReference type="ARBA" id="ARBA00022792"/>
    </source>
</evidence>
<evidence type="ECO:0000256" key="2">
    <source>
        <dbReference type="ARBA" id="ARBA00004443"/>
    </source>
</evidence>
<dbReference type="STRING" id="133412.A0A1R1Y7L3"/>
<gene>
    <name evidence="17" type="ORF">AYI70_g2545</name>
</gene>
<reference evidence="17 18" key="1">
    <citation type="submission" date="2017-01" db="EMBL/GenBank/DDBJ databases">
        <authorList>
            <person name="Mah S.A."/>
            <person name="Swanson W.J."/>
            <person name="Moy G.W."/>
            <person name="Vacquier V.D."/>
        </authorList>
    </citation>
    <scope>NUCLEOTIDE SEQUENCE [LARGE SCALE GENOMIC DNA]</scope>
    <source>
        <strain evidence="17 18">GSMNP</strain>
    </source>
</reference>
<dbReference type="OrthoDB" id="13598at2759"/>
<keyword evidence="7" id="KW-0597">Phosphoprotein</keyword>
<evidence type="ECO:0000256" key="4">
    <source>
        <dbReference type="ARBA" id="ARBA00011790"/>
    </source>
</evidence>
<keyword evidence="6" id="KW-0813">Transport</keyword>
<comment type="function">
    <text evidence="1">Accessory subunit of the mitochondrial membrane respiratory chain NADH dehydrogenase (Complex I), that is believed to be not involved in catalysis. Complex I functions in the transfer of electrons from NADH to the respiratory chain. The immediate electron acceptor for the enzyme is believed to be ubiquinone.</text>
</comment>
<evidence type="ECO:0000256" key="15">
    <source>
        <dbReference type="ARBA" id="ARBA00032528"/>
    </source>
</evidence>
<sequence length="102" mass="12455">MSLPAHTRHVQKLYKQSLQAAQNWYTSSEKFRPVALAIRRHFEQNRYEASPVRLQELIRETEEYIEKFRHPLPYRYPTAVDGSKYERNMWYEKNQTPPEHFD</sequence>
<comment type="subunit">
    <text evidence="4">Mammalian complex I is composed of 45 different subunits.</text>
</comment>
<evidence type="ECO:0000256" key="7">
    <source>
        <dbReference type="ARBA" id="ARBA00022553"/>
    </source>
</evidence>
<comment type="subcellular location">
    <subcellularLocation>
        <location evidence="2">Mitochondrion inner membrane</location>
        <topology evidence="2">Peripheral membrane protein</topology>
        <orientation evidence="2">Matrix side</orientation>
    </subcellularLocation>
</comment>
<evidence type="ECO:0000259" key="16">
    <source>
        <dbReference type="Pfam" id="PF05347"/>
    </source>
</evidence>